<evidence type="ECO:0000313" key="1">
    <source>
        <dbReference type="EMBL" id="NJP01004.1"/>
    </source>
</evidence>
<comment type="caution">
    <text evidence="1">The sequence shown here is derived from an EMBL/GenBank/DDBJ whole genome shotgun (WGS) entry which is preliminary data.</text>
</comment>
<evidence type="ECO:0000313" key="2">
    <source>
        <dbReference type="Proteomes" id="UP000746535"/>
    </source>
</evidence>
<proteinExistence type="predicted"/>
<dbReference type="EMBL" id="JAAVJI010000004">
    <property type="protein sequence ID" value="NJP01004.1"/>
    <property type="molecule type" value="Genomic_DNA"/>
</dbReference>
<sequence length="176" mass="18890">MNIVCLGWGSLIWKPGALPVDGPWFEDGPALPIEFSRVGDGGELSTALCINAEPVPVLWARLATASLAQACQALKEREAIPAARDAGIGCLLVDAQAAGYVGEWAKARGIEAVIWTNLPPRIHDVEGQVPTCSEALRYLTSLPADTQGHARTYIQNVPAQIDTPYRRAFAQTLGWT</sequence>
<protein>
    <submittedName>
        <fullName evidence="1">Uncharacterized protein</fullName>
    </submittedName>
</protein>
<dbReference type="Proteomes" id="UP000746535">
    <property type="component" value="Unassembled WGS sequence"/>
</dbReference>
<accession>A0ABX0YCB8</accession>
<dbReference type="RefSeq" id="WP_168083583.1">
    <property type="nucleotide sequence ID" value="NZ_JAAVJI010000004.1"/>
</dbReference>
<keyword evidence="2" id="KW-1185">Reference proteome</keyword>
<name>A0ABX0YCB8_9PSED</name>
<gene>
    <name evidence="1" type="ORF">HBH25_09015</name>
</gene>
<organism evidence="1 2">
    <name type="scientific">Pseudomonas quercus</name>
    <dbReference type="NCBI Taxonomy" id="2722792"/>
    <lineage>
        <taxon>Bacteria</taxon>
        <taxon>Pseudomonadati</taxon>
        <taxon>Pseudomonadota</taxon>
        <taxon>Gammaproteobacteria</taxon>
        <taxon>Pseudomonadales</taxon>
        <taxon>Pseudomonadaceae</taxon>
        <taxon>Pseudomonas</taxon>
    </lineage>
</organism>
<reference evidence="1 2" key="1">
    <citation type="submission" date="2020-03" db="EMBL/GenBank/DDBJ databases">
        <authorList>
            <person name="Wang L."/>
            <person name="He N."/>
            <person name="Li Y."/>
            <person name="Fang Y."/>
            <person name="Zhang F."/>
        </authorList>
    </citation>
    <scope>NUCLEOTIDE SEQUENCE [LARGE SCALE GENOMIC DNA]</scope>
    <source>
        <strain evidence="2">hsmgli-8</strain>
    </source>
</reference>